<feature type="domain" description="Beta-ketoacyl-[acyl-carrier-protein] synthase III C-terminal" evidence="3">
    <location>
        <begin position="223"/>
        <end position="310"/>
    </location>
</feature>
<dbReference type="InterPro" id="IPR016039">
    <property type="entry name" value="Thiolase-like"/>
</dbReference>
<dbReference type="Proteomes" id="UP000027345">
    <property type="component" value="Unassembled WGS sequence"/>
</dbReference>
<keyword evidence="1" id="KW-0808">Transferase</keyword>
<evidence type="ECO:0000313" key="5">
    <source>
        <dbReference type="Proteomes" id="UP000027345"/>
    </source>
</evidence>
<evidence type="ECO:0000256" key="1">
    <source>
        <dbReference type="ARBA" id="ARBA00022679"/>
    </source>
</evidence>
<dbReference type="OrthoDB" id="2636646at2"/>
<dbReference type="PANTHER" id="PTHR34069:SF2">
    <property type="entry name" value="BETA-KETOACYL-[ACYL-CARRIER-PROTEIN] SYNTHASE III"/>
    <property type="match status" value="1"/>
</dbReference>
<dbReference type="PANTHER" id="PTHR34069">
    <property type="entry name" value="3-OXOACYL-[ACYL-CARRIER-PROTEIN] SYNTHASE 3"/>
    <property type="match status" value="1"/>
</dbReference>
<dbReference type="eggNOG" id="COG0332">
    <property type="taxonomic scope" value="Bacteria"/>
</dbReference>
<dbReference type="GO" id="GO:0044550">
    <property type="term" value="P:secondary metabolite biosynthetic process"/>
    <property type="evidence" value="ECO:0007669"/>
    <property type="project" value="TreeGrafter"/>
</dbReference>
<gene>
    <name evidence="4" type="ORF">DV20_11110</name>
</gene>
<dbReference type="SUPFAM" id="SSF53901">
    <property type="entry name" value="Thiolase-like"/>
    <property type="match status" value="1"/>
</dbReference>
<dbReference type="EMBL" id="JMQI01000024">
    <property type="protein sequence ID" value="KDN21932.1"/>
    <property type="molecule type" value="Genomic_DNA"/>
</dbReference>
<dbReference type="RefSeq" id="WP_043779051.1">
    <property type="nucleotide sequence ID" value="NZ_JMQI01000024.1"/>
</dbReference>
<dbReference type="AlphaFoldDB" id="A0A066U7T3"/>
<comment type="caution">
    <text evidence="4">The sequence shown here is derived from an EMBL/GenBank/DDBJ whole genome shotgun (WGS) entry which is preliminary data.</text>
</comment>
<dbReference type="GO" id="GO:0016746">
    <property type="term" value="F:acyltransferase activity"/>
    <property type="evidence" value="ECO:0007669"/>
    <property type="project" value="UniProtKB-KW"/>
</dbReference>
<sequence>MDTGLSRVAVRLPGRVEAVDDVLVRSGAKPLERRMFGRIYGLRDSPVLAPGERMADHLAEAGRSALGGGPASLVLYGHTLLIAELDLCGEFPDRLRDALGLPGVPFFGVSHVNCTSVLRSVELARRYLARPGAAPDDRVLVLGGDQGSASDRGRYIPGTTVAGDTAAALVVSRGRSRYRYLGGASARDTRFHRSLRMTKEEFALFGKVCCEQAVAVVGAAARDAGLTLPEVDWVLPDLSNRMFWRTFSGLSGVPMDRIPLELVAERGHNFGIDSLLALQHADAAGRLRPGQRCALVSVGQGAYFQSVIVEVVEEK</sequence>
<name>A0A066U7T3_9PSEU</name>
<proteinExistence type="predicted"/>
<evidence type="ECO:0000259" key="3">
    <source>
        <dbReference type="Pfam" id="PF08541"/>
    </source>
</evidence>
<protein>
    <submittedName>
        <fullName evidence="4">3-oxoacyl-ACP synthase</fullName>
    </submittedName>
</protein>
<organism evidence="4 5">
    <name type="scientific">Amycolatopsis rifamycinica</name>
    <dbReference type="NCBI Taxonomy" id="287986"/>
    <lineage>
        <taxon>Bacteria</taxon>
        <taxon>Bacillati</taxon>
        <taxon>Actinomycetota</taxon>
        <taxon>Actinomycetes</taxon>
        <taxon>Pseudonocardiales</taxon>
        <taxon>Pseudonocardiaceae</taxon>
        <taxon>Amycolatopsis</taxon>
    </lineage>
</organism>
<keyword evidence="5" id="KW-1185">Reference proteome</keyword>
<dbReference type="Gene3D" id="3.40.47.10">
    <property type="match status" value="2"/>
</dbReference>
<dbReference type="Pfam" id="PF08541">
    <property type="entry name" value="ACP_syn_III_C"/>
    <property type="match status" value="1"/>
</dbReference>
<evidence type="ECO:0000256" key="2">
    <source>
        <dbReference type="ARBA" id="ARBA00023315"/>
    </source>
</evidence>
<dbReference type="InterPro" id="IPR013747">
    <property type="entry name" value="ACP_syn_III_C"/>
</dbReference>
<keyword evidence="2" id="KW-0012">Acyltransferase</keyword>
<accession>A0A066U7T3</accession>
<dbReference type="STRING" id="287986.DV20_11110"/>
<evidence type="ECO:0000313" key="4">
    <source>
        <dbReference type="EMBL" id="KDN21932.1"/>
    </source>
</evidence>
<reference evidence="4 5" key="1">
    <citation type="submission" date="2014-05" db="EMBL/GenBank/DDBJ databases">
        <title>Draft genome sequence of Amycolatopsis rifamycinica DSM 46095.</title>
        <authorList>
            <person name="Lal R."/>
            <person name="Saxena A."/>
            <person name="Kumari R."/>
            <person name="Mukherjee U."/>
            <person name="Singh P."/>
            <person name="Sangwan N."/>
            <person name="Mahato N.K."/>
        </authorList>
    </citation>
    <scope>NUCLEOTIDE SEQUENCE [LARGE SCALE GENOMIC DNA]</scope>
    <source>
        <strain evidence="4 5">DSM 46095</strain>
    </source>
</reference>